<dbReference type="EMBL" id="JARBHB010000003">
    <property type="protein sequence ID" value="KAJ8889765.1"/>
    <property type="molecule type" value="Genomic_DNA"/>
</dbReference>
<evidence type="ECO:0000313" key="3">
    <source>
        <dbReference type="Proteomes" id="UP001159363"/>
    </source>
</evidence>
<feature type="region of interest" description="Disordered" evidence="1">
    <location>
        <begin position="46"/>
        <end position="92"/>
    </location>
</feature>
<organism evidence="2 3">
    <name type="scientific">Dryococelus australis</name>
    <dbReference type="NCBI Taxonomy" id="614101"/>
    <lineage>
        <taxon>Eukaryota</taxon>
        <taxon>Metazoa</taxon>
        <taxon>Ecdysozoa</taxon>
        <taxon>Arthropoda</taxon>
        <taxon>Hexapoda</taxon>
        <taxon>Insecta</taxon>
        <taxon>Pterygota</taxon>
        <taxon>Neoptera</taxon>
        <taxon>Polyneoptera</taxon>
        <taxon>Phasmatodea</taxon>
        <taxon>Verophasmatodea</taxon>
        <taxon>Anareolatae</taxon>
        <taxon>Phasmatidae</taxon>
        <taxon>Eurycanthinae</taxon>
        <taxon>Dryococelus</taxon>
    </lineage>
</organism>
<accession>A0ABQ9I0H7</accession>
<gene>
    <name evidence="2" type="ORF">PR048_009268</name>
</gene>
<sequence length="169" mass="18649">MEQHRNARAGETGDPRESPPTRGIVRRDYHLRKSWSGPAWVLRADEIEARQSRNARAGKRRDAEKSRRPVASSSTIPTCEDPGVTRPGIEPGSLWSDEALDVRVSVARIAPSLLDLGHGVPTVSIPLLSSADADNRTARISRNALDAYALRRNILHPDRLPPSERNALL</sequence>
<evidence type="ECO:0000313" key="2">
    <source>
        <dbReference type="EMBL" id="KAJ8889765.1"/>
    </source>
</evidence>
<reference evidence="2 3" key="1">
    <citation type="submission" date="2023-02" db="EMBL/GenBank/DDBJ databases">
        <title>LHISI_Scaffold_Assembly.</title>
        <authorList>
            <person name="Stuart O.P."/>
            <person name="Cleave R."/>
            <person name="Magrath M.J.L."/>
            <person name="Mikheyev A.S."/>
        </authorList>
    </citation>
    <scope>NUCLEOTIDE SEQUENCE [LARGE SCALE GENOMIC DNA]</scope>
    <source>
        <strain evidence="2">Daus_M_001</strain>
        <tissue evidence="2">Leg muscle</tissue>
    </source>
</reference>
<protein>
    <submittedName>
        <fullName evidence="2">Uncharacterized protein</fullName>
    </submittedName>
</protein>
<feature type="region of interest" description="Disordered" evidence="1">
    <location>
        <begin position="1"/>
        <end position="29"/>
    </location>
</feature>
<comment type="caution">
    <text evidence="2">The sequence shown here is derived from an EMBL/GenBank/DDBJ whole genome shotgun (WGS) entry which is preliminary data.</text>
</comment>
<keyword evidence="3" id="KW-1185">Reference proteome</keyword>
<proteinExistence type="predicted"/>
<name>A0ABQ9I0H7_9NEOP</name>
<dbReference type="Proteomes" id="UP001159363">
    <property type="component" value="Chromosome 3"/>
</dbReference>
<evidence type="ECO:0000256" key="1">
    <source>
        <dbReference type="SAM" id="MobiDB-lite"/>
    </source>
</evidence>